<dbReference type="Proteomes" id="UP000198661">
    <property type="component" value="Unassembled WGS sequence"/>
</dbReference>
<evidence type="ECO:0000313" key="4">
    <source>
        <dbReference type="Proteomes" id="UP000198661"/>
    </source>
</evidence>
<keyword evidence="3" id="KW-0808">Transferase</keyword>
<organism evidence="3 4">
    <name type="scientific">Planifilum fulgidum</name>
    <dbReference type="NCBI Taxonomy" id="201973"/>
    <lineage>
        <taxon>Bacteria</taxon>
        <taxon>Bacillati</taxon>
        <taxon>Bacillota</taxon>
        <taxon>Bacilli</taxon>
        <taxon>Bacillales</taxon>
        <taxon>Thermoactinomycetaceae</taxon>
        <taxon>Planifilum</taxon>
    </lineage>
</organism>
<dbReference type="RefSeq" id="WP_092038556.1">
    <property type="nucleotide sequence ID" value="NZ_FOOK01000016.1"/>
</dbReference>
<dbReference type="GO" id="GO:0016740">
    <property type="term" value="F:transferase activity"/>
    <property type="evidence" value="ECO:0007669"/>
    <property type="project" value="UniProtKB-KW"/>
</dbReference>
<dbReference type="OrthoDB" id="9765330at2"/>
<dbReference type="Pfam" id="PF00534">
    <property type="entry name" value="Glycos_transf_1"/>
    <property type="match status" value="1"/>
</dbReference>
<dbReference type="Pfam" id="PF13439">
    <property type="entry name" value="Glyco_transf_4"/>
    <property type="match status" value="1"/>
</dbReference>
<dbReference type="InterPro" id="IPR001296">
    <property type="entry name" value="Glyco_trans_1"/>
</dbReference>
<accession>A0A1I2P5G2</accession>
<feature type="domain" description="Glycosyltransferase subfamily 4-like N-terminal" evidence="2">
    <location>
        <begin position="68"/>
        <end position="170"/>
    </location>
</feature>
<gene>
    <name evidence="3" type="ORF">SAMN04488025_11618</name>
</gene>
<sequence length="398" mass="45547">MIHPAYVSTYVPKRCGLATYTHHLRTSVRQAQMKKGAKPADTVIAVVDPDEALDYDPSLLRIRRNAREDYRDMARRLNDSPVTVVSLQHEFGIFGGDAGEYVLDFVRELRKPLITTFHTVLRSPEEPYRRIQEEIARRSDRILVMNRHAADQLAEQYRVPKDKCAYIPHGTPSPVPEQREAMRAKLGWSNRRVVMTFGLLSPNKGIELILEALPEVVRHIPDVLYAIVGQTHPQVKKAEGEAYRERLRDMIRTQGLDRHVTMIDRYLSESELVHTLMACDLYVTPYPGMEQVTSGTLAYAVGLGRPVLSTPYAYARDLLRPYPELLIPYGDADAWARAVTAHLSDPGRLQEWERKIRQIGKEMNWPRVGERHLNLFGELSQLRRSYADRSENIASASR</sequence>
<dbReference type="AlphaFoldDB" id="A0A1I2P5G2"/>
<feature type="domain" description="Glycosyl transferase family 1" evidence="1">
    <location>
        <begin position="179"/>
        <end position="357"/>
    </location>
</feature>
<dbReference type="Gene3D" id="3.40.50.2000">
    <property type="entry name" value="Glycogen Phosphorylase B"/>
    <property type="match status" value="2"/>
</dbReference>
<protein>
    <submittedName>
        <fullName evidence="3">Glycosyltransferase involved in cell wall bisynthesis</fullName>
    </submittedName>
</protein>
<dbReference type="STRING" id="201973.SAMN04488025_11618"/>
<reference evidence="3 4" key="1">
    <citation type="submission" date="2016-10" db="EMBL/GenBank/DDBJ databases">
        <authorList>
            <person name="de Groot N.N."/>
        </authorList>
    </citation>
    <scope>NUCLEOTIDE SEQUENCE [LARGE SCALE GENOMIC DNA]</scope>
    <source>
        <strain evidence="3 4">DSM 44945</strain>
    </source>
</reference>
<evidence type="ECO:0000259" key="1">
    <source>
        <dbReference type="Pfam" id="PF00534"/>
    </source>
</evidence>
<dbReference type="InterPro" id="IPR028098">
    <property type="entry name" value="Glyco_trans_4-like_N"/>
</dbReference>
<dbReference type="PANTHER" id="PTHR12526">
    <property type="entry name" value="GLYCOSYLTRANSFERASE"/>
    <property type="match status" value="1"/>
</dbReference>
<dbReference type="EMBL" id="FOOK01000016">
    <property type="protein sequence ID" value="SFG11405.1"/>
    <property type="molecule type" value="Genomic_DNA"/>
</dbReference>
<name>A0A1I2P5G2_9BACL</name>
<dbReference type="SUPFAM" id="SSF53756">
    <property type="entry name" value="UDP-Glycosyltransferase/glycogen phosphorylase"/>
    <property type="match status" value="1"/>
</dbReference>
<evidence type="ECO:0000313" key="3">
    <source>
        <dbReference type="EMBL" id="SFG11405.1"/>
    </source>
</evidence>
<dbReference type="PANTHER" id="PTHR12526:SF572">
    <property type="entry name" value="BLL5144 PROTEIN"/>
    <property type="match status" value="1"/>
</dbReference>
<evidence type="ECO:0000259" key="2">
    <source>
        <dbReference type="Pfam" id="PF13439"/>
    </source>
</evidence>
<dbReference type="CDD" id="cd03822">
    <property type="entry name" value="GT4_mannosyltransferase-like"/>
    <property type="match status" value="1"/>
</dbReference>
<proteinExistence type="predicted"/>
<keyword evidence="4" id="KW-1185">Reference proteome</keyword>